<dbReference type="Gene3D" id="3.40.50.80">
    <property type="entry name" value="Nucleotide-binding domain of ferredoxin-NADP reductase (FNR) module"/>
    <property type="match status" value="1"/>
</dbReference>
<dbReference type="CDD" id="cd06193">
    <property type="entry name" value="siderophore_interacting"/>
    <property type="match status" value="1"/>
</dbReference>
<organism evidence="3 4">
    <name type="scientific">Methylopila musalis</name>
    <dbReference type="NCBI Taxonomy" id="1134781"/>
    <lineage>
        <taxon>Bacteria</taxon>
        <taxon>Pseudomonadati</taxon>
        <taxon>Pseudomonadota</taxon>
        <taxon>Alphaproteobacteria</taxon>
        <taxon>Hyphomicrobiales</taxon>
        <taxon>Methylopilaceae</taxon>
        <taxon>Methylopila</taxon>
    </lineage>
</organism>
<dbReference type="InterPro" id="IPR007037">
    <property type="entry name" value="SIP_rossman_dom"/>
</dbReference>
<dbReference type="SUPFAM" id="SSF63380">
    <property type="entry name" value="Riboflavin synthase domain-like"/>
    <property type="match status" value="1"/>
</dbReference>
<dbReference type="PANTHER" id="PTHR30157">
    <property type="entry name" value="FERRIC REDUCTASE, NADPH-DEPENDENT"/>
    <property type="match status" value="1"/>
</dbReference>
<dbReference type="InterPro" id="IPR014543">
    <property type="entry name" value="UCP028291"/>
</dbReference>
<dbReference type="InterPro" id="IPR017927">
    <property type="entry name" value="FAD-bd_FR_type"/>
</dbReference>
<proteinExistence type="inferred from homology"/>
<dbReference type="Pfam" id="PF09981">
    <property type="entry name" value="DUF2218"/>
    <property type="match status" value="1"/>
</dbReference>
<dbReference type="Gene3D" id="3.30.310.50">
    <property type="entry name" value="Alpha-D-phosphohexomutase, C-terminal domain"/>
    <property type="match status" value="1"/>
</dbReference>
<feature type="domain" description="FAD-binding FR-type" evidence="2">
    <location>
        <begin position="97"/>
        <end position="221"/>
    </location>
</feature>
<dbReference type="InterPro" id="IPR013113">
    <property type="entry name" value="SIP_FAD-bd"/>
</dbReference>
<dbReference type="InterPro" id="IPR017938">
    <property type="entry name" value="Riboflavin_synthase-like_b-brl"/>
</dbReference>
<reference evidence="4" key="1">
    <citation type="journal article" date="2019" name="Int. J. Syst. Evol. Microbiol.">
        <title>The Global Catalogue of Microorganisms (GCM) 10K type strain sequencing project: providing services to taxonomists for standard genome sequencing and annotation.</title>
        <authorList>
            <consortium name="The Broad Institute Genomics Platform"/>
            <consortium name="The Broad Institute Genome Sequencing Center for Infectious Disease"/>
            <person name="Wu L."/>
            <person name="Ma J."/>
        </authorList>
    </citation>
    <scope>NUCLEOTIDE SEQUENCE [LARGE SCALE GENOMIC DNA]</scope>
    <source>
        <strain evidence="4">CCUG 61696</strain>
    </source>
</reference>
<comment type="caution">
    <text evidence="3">The sequence shown here is derived from an EMBL/GenBank/DDBJ whole genome shotgun (WGS) entry which is preliminary data.</text>
</comment>
<dbReference type="PANTHER" id="PTHR30157:SF0">
    <property type="entry name" value="NADPH-DEPENDENT FERRIC-CHELATE REDUCTASE"/>
    <property type="match status" value="1"/>
</dbReference>
<evidence type="ECO:0000313" key="3">
    <source>
        <dbReference type="EMBL" id="MFD1333247.1"/>
    </source>
</evidence>
<dbReference type="Proteomes" id="UP001597171">
    <property type="component" value="Unassembled WGS sequence"/>
</dbReference>
<dbReference type="Pfam" id="PF08021">
    <property type="entry name" value="FAD_binding_9"/>
    <property type="match status" value="1"/>
</dbReference>
<feature type="non-terminal residue" evidence="3">
    <location>
        <position position="283"/>
    </location>
</feature>
<name>A0ABW3ZB51_9HYPH</name>
<evidence type="ECO:0000256" key="1">
    <source>
        <dbReference type="ARBA" id="ARBA00035644"/>
    </source>
</evidence>
<evidence type="ECO:0000313" key="4">
    <source>
        <dbReference type="Proteomes" id="UP001597171"/>
    </source>
</evidence>
<dbReference type="Pfam" id="PF04954">
    <property type="entry name" value="SIP"/>
    <property type="match status" value="1"/>
</dbReference>
<gene>
    <name evidence="3" type="ORF">ACFQ4O_14715</name>
</gene>
<comment type="similarity">
    <text evidence="1">Belongs to the SIP oxidoreductase family.</text>
</comment>
<keyword evidence="4" id="KW-1185">Reference proteome</keyword>
<dbReference type="Gene3D" id="2.40.30.10">
    <property type="entry name" value="Translation factors"/>
    <property type="match status" value="1"/>
</dbReference>
<dbReference type="PROSITE" id="PS51384">
    <property type="entry name" value="FAD_FR"/>
    <property type="match status" value="1"/>
</dbReference>
<sequence length="283" mass="30322">MRLPRIGQHVEPICAHLEGHGARRRRAGGAEEIVFPFALGRFEAEPDALRIVAEAEDADLLFELQAEIEEHVEEFAGRAALPLAWSGDAAPRPERPPNVRLATVVGARRLSPGFRRVTLACPRPLRFTSPNDLHVKLLAPPKGHAPEWPTFGPDGGFRWPSGPGRPEVRKYTVRSFDLAAGTLDLDFALHDDAGPGARWGAEAQPGDVVGLVGPGGRAAKAADWLLLAGDETALPAIARILETAAPQTRGVAVIELADPADRQAIAAPAGVELRWLTRGRDAP</sequence>
<protein>
    <submittedName>
        <fullName evidence="3">DUF2218 domain-containing protein</fullName>
    </submittedName>
</protein>
<accession>A0ABW3ZB51</accession>
<dbReference type="InterPro" id="IPR039374">
    <property type="entry name" value="SIP_fam"/>
</dbReference>
<evidence type="ECO:0000259" key="2">
    <source>
        <dbReference type="PROSITE" id="PS51384"/>
    </source>
</evidence>
<dbReference type="EMBL" id="JBHTMX010000191">
    <property type="protein sequence ID" value="MFD1333247.1"/>
    <property type="molecule type" value="Genomic_DNA"/>
</dbReference>
<dbReference type="InterPro" id="IPR039261">
    <property type="entry name" value="FNR_nucleotide-bd"/>
</dbReference>